<evidence type="ECO:0000256" key="2">
    <source>
        <dbReference type="SAM" id="Phobius"/>
    </source>
</evidence>
<dbReference type="RefSeq" id="WP_213171176.1">
    <property type="nucleotide sequence ID" value="NZ_CP070496.1"/>
</dbReference>
<evidence type="ECO:0000313" key="4">
    <source>
        <dbReference type="Proteomes" id="UP000662939"/>
    </source>
</evidence>
<dbReference type="Proteomes" id="UP000662939">
    <property type="component" value="Chromosome"/>
</dbReference>
<keyword evidence="2" id="KW-1133">Transmembrane helix</keyword>
<evidence type="ECO:0000256" key="1">
    <source>
        <dbReference type="SAM" id="MobiDB-lite"/>
    </source>
</evidence>
<proteinExistence type="predicted"/>
<organism evidence="3 4">
    <name type="scientific">Natronoglycomyces albus</name>
    <dbReference type="NCBI Taxonomy" id="2811108"/>
    <lineage>
        <taxon>Bacteria</taxon>
        <taxon>Bacillati</taxon>
        <taxon>Actinomycetota</taxon>
        <taxon>Actinomycetes</taxon>
        <taxon>Glycomycetales</taxon>
        <taxon>Glycomycetaceae</taxon>
        <taxon>Natronoglycomyces</taxon>
    </lineage>
</organism>
<sequence length="486" mass="53724">MLTKIYRRIRYIPLDSPYSTSHFKAHPLSRFHLAKRGERLEAGHGVIAIRTKAVRRLRLSQPDQASGLTSPRVTQPNTDLGTPVVLVDGEPAATGFGRGRIVVPAGPHLVQVQAKASGRYTLVNVPDQGRIVLTSLSSAPIHSRVSRDRLGWFYRSFALGRQAYLERHRTLVWPSLAALATYVFAMLALARTGTEAVVGEIFAPLGIILCAAAGLAAGTLVVLAGVVKSAWNNRRPPKSVHYPPTDLDGGGSWRIVGVDDTSPPRTHPELATLRVHVAFEHNYVDATRRTDLPVKAAKRPTRADDADPQVARSDRYDQDARVGDIVGEELEHFGKSMRDIGQRTRDELASIPWRDSWRSDMHHHFGTYAADQGQNEIRPWIPAPQVNLEERALPAIWGYNEYLINPGERLIEVAVPAPPPELLTDIEVELHGESRLLMEVDCRAGFVTTIEAFATIAMEWSQDGKSLSRYTGRMSSLSSYQKGATQ</sequence>
<dbReference type="KEGG" id="nav:JQS30_15680"/>
<feature type="region of interest" description="Disordered" evidence="1">
    <location>
        <begin position="297"/>
        <end position="316"/>
    </location>
</feature>
<feature type="transmembrane region" description="Helical" evidence="2">
    <location>
        <begin position="201"/>
        <end position="227"/>
    </location>
</feature>
<keyword evidence="2" id="KW-0812">Transmembrane</keyword>
<keyword evidence="4" id="KW-1185">Reference proteome</keyword>
<reference evidence="3" key="1">
    <citation type="submission" date="2021-02" db="EMBL/GenBank/DDBJ databases">
        <title>Natronoglycomyces albus gen. nov., sp. nov, a haloalkaliphilic actinobacterium from a soda solonchak soil.</title>
        <authorList>
            <person name="Sorokin D.Y."/>
            <person name="Khijniak T.V."/>
            <person name="Zakharycheva A.P."/>
            <person name="Boueva O.V."/>
            <person name="Ariskina E.V."/>
            <person name="Hahnke R.L."/>
            <person name="Bunk B."/>
            <person name="Sproer C."/>
            <person name="Schumann P."/>
            <person name="Evtushenko L.I."/>
            <person name="Kublanov I.V."/>
        </authorList>
    </citation>
    <scope>NUCLEOTIDE SEQUENCE</scope>
    <source>
        <strain evidence="3">DSM 106290</strain>
    </source>
</reference>
<name>A0A895XIL0_9ACTN</name>
<dbReference type="AlphaFoldDB" id="A0A895XIL0"/>
<keyword evidence="2" id="KW-0472">Membrane</keyword>
<accession>A0A895XIL0</accession>
<dbReference type="EMBL" id="CP070496">
    <property type="protein sequence ID" value="QSB05174.1"/>
    <property type="molecule type" value="Genomic_DNA"/>
</dbReference>
<evidence type="ECO:0000313" key="3">
    <source>
        <dbReference type="EMBL" id="QSB05174.1"/>
    </source>
</evidence>
<protein>
    <submittedName>
        <fullName evidence="3">Uncharacterized protein</fullName>
    </submittedName>
</protein>
<gene>
    <name evidence="3" type="ORF">JQS30_15680</name>
</gene>
<feature type="transmembrane region" description="Helical" evidence="2">
    <location>
        <begin position="171"/>
        <end position="189"/>
    </location>
</feature>